<evidence type="ECO:0000313" key="2">
    <source>
        <dbReference type="Proteomes" id="UP000324800"/>
    </source>
</evidence>
<accession>A0A5J4V1W6</accession>
<comment type="caution">
    <text evidence="1">The sequence shown here is derived from an EMBL/GenBank/DDBJ whole genome shotgun (WGS) entry which is preliminary data.</text>
</comment>
<name>A0A5J4V1W6_9EUKA</name>
<evidence type="ECO:0000313" key="1">
    <source>
        <dbReference type="EMBL" id="KAA6376362.1"/>
    </source>
</evidence>
<sequence length="195" mass="22590">MKAFKQKSDYLDEKEIESRGITQSNNQEEVNIEVVDKLDSLQQQQQLKNKDRTALVADLIFHQTRESLFRRIPSSLIPQIEDSDSEGEQFVTTTAFMELFDLDDNEKEKEKENQNLSLSQQIGTVSEFRHLNDTRYQSNTLKNGRKGKMNKIELQQQQQVRNSLRGLERSTASQIYDCIQITEDENKSVVNEVGS</sequence>
<dbReference type="Proteomes" id="UP000324800">
    <property type="component" value="Unassembled WGS sequence"/>
</dbReference>
<gene>
    <name evidence="1" type="ORF">EZS28_028110</name>
</gene>
<protein>
    <submittedName>
        <fullName evidence="1">Uncharacterized protein</fullName>
    </submittedName>
</protein>
<reference evidence="1 2" key="1">
    <citation type="submission" date="2019-03" db="EMBL/GenBank/DDBJ databases">
        <title>Single cell metagenomics reveals metabolic interactions within the superorganism composed of flagellate Streblomastix strix and complex community of Bacteroidetes bacteria on its surface.</title>
        <authorList>
            <person name="Treitli S.C."/>
            <person name="Kolisko M."/>
            <person name="Husnik F."/>
            <person name="Keeling P."/>
            <person name="Hampl V."/>
        </authorList>
    </citation>
    <scope>NUCLEOTIDE SEQUENCE [LARGE SCALE GENOMIC DNA]</scope>
    <source>
        <strain evidence="1">ST1C</strain>
    </source>
</reference>
<dbReference type="EMBL" id="SNRW01010577">
    <property type="protein sequence ID" value="KAA6376362.1"/>
    <property type="molecule type" value="Genomic_DNA"/>
</dbReference>
<organism evidence="1 2">
    <name type="scientific">Streblomastix strix</name>
    <dbReference type="NCBI Taxonomy" id="222440"/>
    <lineage>
        <taxon>Eukaryota</taxon>
        <taxon>Metamonada</taxon>
        <taxon>Preaxostyla</taxon>
        <taxon>Oxymonadida</taxon>
        <taxon>Streblomastigidae</taxon>
        <taxon>Streblomastix</taxon>
    </lineage>
</organism>
<proteinExistence type="predicted"/>
<dbReference type="AlphaFoldDB" id="A0A5J4V1W6"/>